<evidence type="ECO:0000256" key="5">
    <source>
        <dbReference type="ARBA" id="ARBA00023054"/>
    </source>
</evidence>
<dbReference type="KEGG" id="aten:116299628"/>
<feature type="compositionally biased region" description="Basic and acidic residues" evidence="11">
    <location>
        <begin position="905"/>
        <end position="935"/>
    </location>
</feature>
<dbReference type="GO" id="GO:0035459">
    <property type="term" value="P:vesicle cargo loading"/>
    <property type="evidence" value="ECO:0007669"/>
    <property type="project" value="TreeGrafter"/>
</dbReference>
<keyword evidence="15" id="KW-1185">Reference proteome</keyword>
<comment type="caution">
    <text evidence="9">Lacks conserved residue(s) required for the propagation of feature annotation.</text>
</comment>
<gene>
    <name evidence="16" type="primary">LOC116299628</name>
</gene>
<dbReference type="PROSITE" id="PS51448">
    <property type="entry name" value="P_TREFOIL_2"/>
    <property type="match status" value="1"/>
</dbReference>
<dbReference type="GO" id="GO:0070971">
    <property type="term" value="C:endoplasmic reticulum exit site"/>
    <property type="evidence" value="ECO:0007669"/>
    <property type="project" value="TreeGrafter"/>
</dbReference>
<evidence type="ECO:0000256" key="8">
    <source>
        <dbReference type="PROSITE-ProRule" id="PRU00192"/>
    </source>
</evidence>
<feature type="compositionally biased region" description="Basic and acidic residues" evidence="11">
    <location>
        <begin position="408"/>
        <end position="423"/>
    </location>
</feature>
<feature type="compositionally biased region" description="Pro residues" evidence="11">
    <location>
        <begin position="2175"/>
        <end position="2232"/>
    </location>
</feature>
<feature type="compositionally biased region" description="Basic and acidic residues" evidence="11">
    <location>
        <begin position="544"/>
        <end position="578"/>
    </location>
</feature>
<feature type="compositionally biased region" description="Basic and acidic residues" evidence="11">
    <location>
        <begin position="668"/>
        <end position="677"/>
    </location>
</feature>
<feature type="compositionally biased region" description="Basic residues" evidence="11">
    <location>
        <begin position="1228"/>
        <end position="1256"/>
    </location>
</feature>
<feature type="compositionally biased region" description="Basic and acidic residues" evidence="11">
    <location>
        <begin position="1075"/>
        <end position="1189"/>
    </location>
</feature>
<feature type="compositionally biased region" description="Basic and acidic residues" evidence="11">
    <location>
        <begin position="989"/>
        <end position="1009"/>
    </location>
</feature>
<dbReference type="Proteomes" id="UP000515163">
    <property type="component" value="Unplaced"/>
</dbReference>
<feature type="region of interest" description="Disordered" evidence="11">
    <location>
        <begin position="113"/>
        <end position="1009"/>
    </location>
</feature>
<evidence type="ECO:0000256" key="6">
    <source>
        <dbReference type="ARBA" id="ARBA00023157"/>
    </source>
</evidence>
<feature type="region of interest" description="Disordered" evidence="11">
    <location>
        <begin position="1334"/>
        <end position="1533"/>
    </location>
</feature>
<feature type="compositionally biased region" description="Low complexity" evidence="11">
    <location>
        <begin position="1406"/>
        <end position="1431"/>
    </location>
</feature>
<feature type="compositionally biased region" description="Basic and acidic residues" evidence="11">
    <location>
        <begin position="642"/>
        <end position="659"/>
    </location>
</feature>
<keyword evidence="3 12" id="KW-0732">Signal</keyword>
<feature type="region of interest" description="Disordered" evidence="11">
    <location>
        <begin position="2125"/>
        <end position="2307"/>
    </location>
</feature>
<dbReference type="RefSeq" id="XP_031564168.1">
    <property type="nucleotide sequence ID" value="XM_031708308.1"/>
</dbReference>
<feature type="compositionally biased region" description="Basic and acidic residues" evidence="11">
    <location>
        <begin position="151"/>
        <end position="163"/>
    </location>
</feature>
<evidence type="ECO:0000256" key="10">
    <source>
        <dbReference type="SAM" id="Coils"/>
    </source>
</evidence>
<proteinExistence type="predicted"/>
<evidence type="ECO:0000256" key="12">
    <source>
        <dbReference type="SAM" id="SignalP"/>
    </source>
</evidence>
<feature type="compositionally biased region" description="Polar residues" evidence="11">
    <location>
        <begin position="1462"/>
        <end position="1490"/>
    </location>
</feature>
<feature type="compositionally biased region" description="Basic and acidic residues" evidence="11">
    <location>
        <begin position="684"/>
        <end position="730"/>
    </location>
</feature>
<organism evidence="15 16">
    <name type="scientific">Actinia tenebrosa</name>
    <name type="common">Australian red waratah sea anemone</name>
    <dbReference type="NCBI Taxonomy" id="6105"/>
    <lineage>
        <taxon>Eukaryota</taxon>
        <taxon>Metazoa</taxon>
        <taxon>Cnidaria</taxon>
        <taxon>Anthozoa</taxon>
        <taxon>Hexacorallia</taxon>
        <taxon>Actiniaria</taxon>
        <taxon>Actiniidae</taxon>
        <taxon>Actinia</taxon>
    </lineage>
</organism>
<feature type="domain" description="SH3" evidence="13">
    <location>
        <begin position="37"/>
        <end position="100"/>
    </location>
</feature>
<dbReference type="SUPFAM" id="SSF57492">
    <property type="entry name" value="Trefoil"/>
    <property type="match status" value="1"/>
</dbReference>
<dbReference type="PROSITE" id="PS50002">
    <property type="entry name" value="SH3"/>
    <property type="match status" value="1"/>
</dbReference>
<feature type="compositionally biased region" description="Basic and acidic residues" evidence="11">
    <location>
        <begin position="1582"/>
        <end position="1601"/>
    </location>
</feature>
<evidence type="ECO:0000313" key="15">
    <source>
        <dbReference type="Proteomes" id="UP000515163"/>
    </source>
</evidence>
<evidence type="ECO:0000256" key="1">
    <source>
        <dbReference type="ARBA" id="ARBA00004389"/>
    </source>
</evidence>
<evidence type="ECO:0000259" key="14">
    <source>
        <dbReference type="PROSITE" id="PS51448"/>
    </source>
</evidence>
<feature type="region of interest" description="Disordered" evidence="11">
    <location>
        <begin position="2323"/>
        <end position="2442"/>
    </location>
</feature>
<feature type="signal peptide" evidence="12">
    <location>
        <begin position="1"/>
        <end position="23"/>
    </location>
</feature>
<dbReference type="InterPro" id="IPR001452">
    <property type="entry name" value="SH3_domain"/>
</dbReference>
<evidence type="ECO:0000256" key="11">
    <source>
        <dbReference type="SAM" id="MobiDB-lite"/>
    </source>
</evidence>
<feature type="disulfide bond" evidence="9">
    <location>
        <begin position="1271"/>
        <end position="1297"/>
    </location>
</feature>
<dbReference type="InterPro" id="IPR044913">
    <property type="entry name" value="P_trefoil_dom_sf"/>
</dbReference>
<comment type="subcellular location">
    <subcellularLocation>
        <location evidence="1">Endoplasmic reticulum membrane</location>
        <topology evidence="1">Single-pass membrane protein</topology>
    </subcellularLocation>
</comment>
<feature type="compositionally biased region" description="Basic and acidic residues" evidence="11">
    <location>
        <begin position="1198"/>
        <end position="1213"/>
    </location>
</feature>
<sequence length="2442" mass="276324">MVARSNLACFALFFLSTVLITHSMSEARLCRDPLCNEPISVGKVITNFEGTGENGLLQLKEGQKVYIYAKEPDKTPELWFGESDGKGGYFPKEHVEELVVYESNPTYVVSKEILENSEEPGGTTKKDNNPSDPKTTEDASVTTNEDLNQDNSEKSGESDKSKGTEGTMSGIIGTISDFFTIPPGEEADESTLSSEQSTESDKETNNNEGDKQNPSERKKAPEVLVDNLDNIESGVNNEKNEKKVESVGNILEEKDEKKTETDKSDEQSLMGVQNSEDDSRHSESTEQKQEEQVKKEEKTFDEASSISKEEQKNQTDSDGSSKQEVKNEEQVGTNVNHEVQALEENQEVKKLVQENEGAQAMREAANDPQQNHGENDREQKQEVKKLVQENEGAQVMIEAANDPQQNHGENDREQNQEVKKLVQENEGAQVMIEAANEPQQNHGENDRVVNKDERNEDQLTNPENQEKRMREESKEDENNRNSEQEIKEEKELENQREGESTNQESENKDNSNNRGTEIPKQNGVNPNDQEERKDNPGSPSQASKDSKGQEEEKFEKEENVEDALKFSVEEKKDGKEAAAEWQQGNPARDEPDVIDQSSSEALNSKGEKKLPQFIPGEYMSLPREELLKVLEERQKIQSAQPKEGDSTDDGHEKEDERKVFRPAVHVPDGNEKSKNEDLPAGVGEEGKRSMDEMAKKVQDDLKAVVEEDLSRLRKPNDETKAADKETKGDYDMGLSPEDGLGIRGVNGDPIESKEMKEENTNKIPSDRVDEASERKSQEDLSKDKTSQFPSKGKEILFHKRKLREKAEQEHLERSHGRGNKENPNVEEHNSGFDKKPESAREDKGGEEKPENKMDNAEKNENSGVDNIRSADVNNKKDPVNKPDDSAEDETEDEDEEDFEEVEPVEVIHPENETSKIEVENDALREKEQDRKDANSKADASTEENDAKETPANKEEKGEADDRDGEQKGNEDGKKEALVGEQENGNIEDQTQKNAEKEEEIKRQKEEEERQARLRLLQEERKRVQALDEQAKILLQRKMEYEKKMEDERLRKGREKLKKEEERKKRIRLEVEKRLKAMEEEKKKKEEEQKRKELEEEKRKMEEEKQRIEDEKKRKEEKNKEIEEEMKRIEEEEQRKKVEDENKEKDQEEADKVKEEMEIEAALKNKLDTLAKNGDKPKEGETEKNKDTHLRVKNTNVSESERKSVESSKKEKSASKAKPQTRLLQNKLKNMKMKLKTPKKKNAGRKTKGMKTKKNKRKLYDMNDIHLDQDRCMSVSYEKRMSCGIDLTEDECHDDECCFDEDAPPEIQCFYPPTEPDDSDVDEYVGDDFDEFEEIPQKKRRIKGKNGVKRHRQKIPEENRENYPTHQKEPQKAAENTDKAEAFVPGATKREESKTTVVNQEAVGINTATSTITPTPTQATTQTTQMTTQGIQDATGNTKPSQDIPTQTTTQTTQVTTQATQVNQDASALNTGSSVINPSPPSEVTTQSTASDVGDSKAADPGHVPQPSVYNGTPAVQQRQGVDIREEALRVPPNQDKVIDDKLEPRVTYSDDKTFDHRMPPKVPPTLPTVLQTPADGKGVTSNEEKIDPVPQEKPEIPRKGLPDVLNQPTTAPTSAAEDSKTKKAKKKSFGILKGFWRFHEILAVKIIQFGQPLRGALRGILACVALGQVFDDICQDLASAPPFVIISTVLFGTFGVIFLFWSCISSFSSSNAAKGPSPRDVFKTYEARIRILEEELEGLERSHKQLQLKSELAVEEKHHSDEAANTARKSLEQTMMKIKQTENELQHLQEMINVKKQELKAVSEEIEQKDEEIERMQQVAEEYKREIQNKDYEIQLLQKQANEFEETKGLMNEEIEGLKDRIDSQEQEKAKFEDDINAWSEKYHKLQQSLDDQALRSSQMQEQYEFKCNEVEVLQDCLLQIKGDENEEDDEGVPLSEEEKDKVRSERLQAMLDASKSKTEAKIIKEENMKYKTELVETKTVKEALEEKIQDLEHNLSEAKLNEEKARLDFREKDIELTALRKYFKDTESELHRKLTAEESAREATENKLKTELSKATADSQDLNTYKKLYADINDEIQRVKGNVGHQVAAVEERAHNNWLKYRTVERELEEVKRERDALRRRMYALEKEKNRPGSSASGKSSDSADGVRADSPIRGPPPPVHPAAPRVPEHHSPVPMPPPMHHPMYGPPPMMPMGYGPPPPPGRFGPPPPPPQAYMGTPPPGRNGPPPPPPSGRRDSGTHTPDRDERDERDRRDSRGYGTNDLRDSRRRSVTPPNGPRNHTESPSSFSKPPISSSTPGDPRQAKLGKIQICSRDWTIGGSILLNSLDNDRASLRDNYDSRPKDGTPPFVPHPSGPPMSNSPMMRPPMRPPYGPPMRPPPMGSPMRPPYGPPRGPPMGSPMGPPRPPLASQSPGPPPMGPASGPNAYRRVSGNRPTTNSSSPS</sequence>
<keyword evidence="6 9" id="KW-1015">Disulfide bond</keyword>
<dbReference type="GO" id="GO:0009306">
    <property type="term" value="P:protein secretion"/>
    <property type="evidence" value="ECO:0007669"/>
    <property type="project" value="TreeGrafter"/>
</dbReference>
<feature type="compositionally biased region" description="Basic and acidic residues" evidence="11">
    <location>
        <begin position="873"/>
        <end position="884"/>
    </location>
</feature>
<feature type="compositionally biased region" description="Basic and acidic residues" evidence="11">
    <location>
        <begin position="443"/>
        <end position="457"/>
    </location>
</feature>
<evidence type="ECO:0000259" key="13">
    <source>
        <dbReference type="PROSITE" id="PS50002"/>
    </source>
</evidence>
<dbReference type="Gene3D" id="4.10.110.10">
    <property type="entry name" value="Spasmolytic Protein, domain 1"/>
    <property type="match status" value="1"/>
</dbReference>
<evidence type="ECO:0000256" key="7">
    <source>
        <dbReference type="ARBA" id="ARBA00023180"/>
    </source>
</evidence>
<dbReference type="Gene3D" id="2.30.30.40">
    <property type="entry name" value="SH3 Domains"/>
    <property type="match status" value="1"/>
</dbReference>
<keyword evidence="4" id="KW-0256">Endoplasmic reticulum</keyword>
<feature type="chain" id="PRO_5028056456" evidence="12">
    <location>
        <begin position="24"/>
        <end position="2442"/>
    </location>
</feature>
<feature type="region of interest" description="Disordered" evidence="11">
    <location>
        <begin position="1550"/>
        <end position="1621"/>
    </location>
</feature>
<feature type="compositionally biased region" description="Basic and acidic residues" evidence="11">
    <location>
        <begin position="964"/>
        <end position="977"/>
    </location>
</feature>
<dbReference type="GO" id="GO:0006888">
    <property type="term" value="P:endoplasmic reticulum to Golgi vesicle-mediated transport"/>
    <property type="evidence" value="ECO:0007669"/>
    <property type="project" value="TreeGrafter"/>
</dbReference>
<feature type="compositionally biased region" description="Polar residues" evidence="11">
    <location>
        <begin position="1507"/>
        <end position="1519"/>
    </location>
</feature>
<feature type="compositionally biased region" description="Basic and acidic residues" evidence="11">
    <location>
        <begin position="373"/>
        <end position="388"/>
    </location>
</feature>
<dbReference type="InParanoid" id="A0A6P8I807"/>
<dbReference type="PANTHER" id="PTHR23158:SF33">
    <property type="entry name" value="TRANSPORT AND GOLGI ORGANIZATION PROTEIN 1"/>
    <property type="match status" value="1"/>
</dbReference>
<dbReference type="GeneID" id="116299628"/>
<feature type="compositionally biased region" description="Basic and acidic residues" evidence="11">
    <location>
        <begin position="124"/>
        <end position="137"/>
    </location>
</feature>
<feature type="disulfide bond" evidence="9">
    <location>
        <begin position="1291"/>
        <end position="1308"/>
    </location>
</feature>
<feature type="compositionally biased region" description="Basic and acidic residues" evidence="11">
    <location>
        <begin position="238"/>
        <end position="266"/>
    </location>
</feature>
<feature type="compositionally biased region" description="Polar residues" evidence="11">
    <location>
        <begin position="1433"/>
        <end position="1444"/>
    </location>
</feature>
<feature type="compositionally biased region" description="Basic and acidic residues" evidence="11">
    <location>
        <begin position="750"/>
        <end position="797"/>
    </location>
</feature>
<feature type="compositionally biased region" description="Basic residues" evidence="11">
    <location>
        <begin position="1337"/>
        <end position="1352"/>
    </location>
</feature>
<dbReference type="Pfam" id="PF00088">
    <property type="entry name" value="Trefoil"/>
    <property type="match status" value="1"/>
</dbReference>
<feature type="coiled-coil region" evidence="10">
    <location>
        <begin position="1722"/>
        <end position="1889"/>
    </location>
</feature>
<feature type="domain" description="P-type" evidence="14">
    <location>
        <begin position="1269"/>
        <end position="1312"/>
    </location>
</feature>
<feature type="compositionally biased region" description="Basic and acidic residues" evidence="11">
    <location>
        <begin position="622"/>
        <end position="635"/>
    </location>
</feature>
<dbReference type="InterPro" id="IPR036028">
    <property type="entry name" value="SH3-like_dom_sf"/>
</dbReference>
<dbReference type="SUPFAM" id="SSF50044">
    <property type="entry name" value="SH3-domain"/>
    <property type="match status" value="1"/>
</dbReference>
<feature type="compositionally biased region" description="Basic and acidic residues" evidence="11">
    <location>
        <begin position="944"/>
        <end position="956"/>
    </location>
</feature>
<feature type="compositionally biased region" description="Basic and acidic residues" evidence="11">
    <location>
        <begin position="2327"/>
        <end position="2343"/>
    </location>
</feature>
<feature type="compositionally biased region" description="Low complexity" evidence="11">
    <location>
        <begin position="2134"/>
        <end position="2147"/>
    </location>
</feature>
<dbReference type="Pfam" id="PF07653">
    <property type="entry name" value="SH3_2"/>
    <property type="match status" value="1"/>
</dbReference>
<dbReference type="InterPro" id="IPR051500">
    <property type="entry name" value="cTAGE_MIA/OTOR"/>
</dbReference>
<feature type="compositionally biased region" description="Acidic residues" evidence="11">
    <location>
        <begin position="885"/>
        <end position="903"/>
    </location>
</feature>
<evidence type="ECO:0000256" key="4">
    <source>
        <dbReference type="ARBA" id="ARBA00022824"/>
    </source>
</evidence>
<evidence type="ECO:0000256" key="3">
    <source>
        <dbReference type="ARBA" id="ARBA00022729"/>
    </source>
</evidence>
<keyword evidence="2 8" id="KW-0728">SH3 domain</keyword>
<feature type="compositionally biased region" description="Low complexity" evidence="11">
    <location>
        <begin position="1445"/>
        <end position="1461"/>
    </location>
</feature>
<dbReference type="SMART" id="SM00326">
    <property type="entry name" value="SH3"/>
    <property type="match status" value="1"/>
</dbReference>
<feature type="compositionally biased region" description="Basic and acidic residues" evidence="11">
    <location>
        <begin position="464"/>
        <end position="511"/>
    </location>
</feature>
<evidence type="ECO:0000256" key="2">
    <source>
        <dbReference type="ARBA" id="ARBA00022443"/>
    </source>
</evidence>
<feature type="compositionally biased region" description="Low complexity" evidence="11">
    <location>
        <begin position="2283"/>
        <end position="2297"/>
    </location>
</feature>
<keyword evidence="7" id="KW-0325">Glycoprotein</keyword>
<feature type="coiled-coil region" evidence="10">
    <location>
        <begin position="1968"/>
        <end position="2009"/>
    </location>
</feature>
<dbReference type="GO" id="GO:0005789">
    <property type="term" value="C:endoplasmic reticulum membrane"/>
    <property type="evidence" value="ECO:0007669"/>
    <property type="project" value="UniProtKB-SubCell"/>
</dbReference>
<dbReference type="InterPro" id="IPR000519">
    <property type="entry name" value="P_trefoil_dom"/>
</dbReference>
<feature type="compositionally biased region" description="Basic and acidic residues" evidence="11">
    <location>
        <begin position="804"/>
        <end position="860"/>
    </location>
</feature>
<reference evidence="16" key="1">
    <citation type="submission" date="2025-08" db="UniProtKB">
        <authorList>
            <consortium name="RefSeq"/>
        </authorList>
    </citation>
    <scope>IDENTIFICATION</scope>
    <source>
        <tissue evidence="16">Tentacle</tissue>
    </source>
</reference>
<evidence type="ECO:0000313" key="16">
    <source>
        <dbReference type="RefSeq" id="XP_031564168.1"/>
    </source>
</evidence>
<name>A0A6P8I807_ACTTE</name>
<feature type="compositionally biased region" description="Polar residues" evidence="11">
    <location>
        <begin position="2432"/>
        <end position="2442"/>
    </location>
</feature>
<feature type="compositionally biased region" description="Pro residues" evidence="11">
    <location>
        <begin position="2363"/>
        <end position="2418"/>
    </location>
</feature>
<feature type="region of interest" description="Disordered" evidence="11">
    <location>
        <begin position="1041"/>
        <end position="1061"/>
    </location>
</feature>
<feature type="compositionally biased region" description="Polar residues" evidence="11">
    <location>
        <begin position="138"/>
        <end position="150"/>
    </location>
</feature>
<feature type="compositionally biased region" description="Basic and acidic residues" evidence="11">
    <location>
        <begin position="199"/>
        <end position="221"/>
    </location>
</feature>
<protein>
    <submittedName>
        <fullName evidence="16">Transport and Golgi organization protein 1 homolog isoform X1</fullName>
    </submittedName>
</protein>
<dbReference type="OrthoDB" id="6022771at2759"/>
<keyword evidence="5 10" id="KW-0175">Coiled coil</keyword>
<accession>A0A6P8I807</accession>
<dbReference type="CDD" id="cd00111">
    <property type="entry name" value="Trefoil"/>
    <property type="match status" value="1"/>
</dbReference>
<feature type="compositionally biased region" description="Basic and acidic residues" evidence="11">
    <location>
        <begin position="2233"/>
        <end position="2256"/>
    </location>
</feature>
<feature type="region of interest" description="Disordered" evidence="11">
    <location>
        <begin position="1075"/>
        <end position="1261"/>
    </location>
</feature>
<dbReference type="SMART" id="SM00018">
    <property type="entry name" value="PD"/>
    <property type="match status" value="1"/>
</dbReference>
<feature type="compositionally biased region" description="Basic and acidic residues" evidence="11">
    <location>
        <begin position="277"/>
        <end position="329"/>
    </location>
</feature>
<dbReference type="PANTHER" id="PTHR23158">
    <property type="entry name" value="MELANOMA INHIBITORY ACTIVITY-RELATED"/>
    <property type="match status" value="1"/>
</dbReference>
<evidence type="ECO:0000256" key="9">
    <source>
        <dbReference type="PROSITE-ProRule" id="PRU00779"/>
    </source>
</evidence>
<feature type="compositionally biased region" description="Basic and acidic residues" evidence="11">
    <location>
        <begin position="1353"/>
        <end position="1380"/>
    </location>
</feature>